<dbReference type="GeneID" id="106743546"/>
<accession>A0A6P3X518</accession>
<dbReference type="Proteomes" id="UP000515204">
    <property type="component" value="Unplaced"/>
</dbReference>
<dbReference type="PANTHER" id="PTHR11266:SF8">
    <property type="entry name" value="MPV17-LIKE PROTEIN 2"/>
    <property type="match status" value="1"/>
</dbReference>
<evidence type="ECO:0000256" key="1">
    <source>
        <dbReference type="ARBA" id="ARBA00004141"/>
    </source>
</evidence>
<dbReference type="KEGG" id="dqu:106743546"/>
<comment type="caution">
    <text evidence="6">Lacks conserved residue(s) required for the propagation of feature annotation.</text>
</comment>
<proteinExistence type="inferred from homology"/>
<evidence type="ECO:0000256" key="2">
    <source>
        <dbReference type="ARBA" id="ARBA00006824"/>
    </source>
</evidence>
<keyword evidence="7" id="KW-1185">Reference proteome</keyword>
<sequence length="260" mass="30332">MSFLRKLLFGKCVSLQSYSYKRFYHAVFFSCVSYDLIYLYICIYPGKYLFITNTVSCGLMMAAGDAIQQRNEHWRKHCSQKYFLSSVIAASLEEGEKTTAVSGDPVYGHDYMRTRNMAVVGLLQGPFHHWFYMFLDRVFPGKGARSVIKKTLLDQTIASPTCLTIFFVGLGVLERRRIEEICQELKTKFCATWKVDCCFWPPTQCINFLFVPLHYRVLYTNAMTMVYDIFLSYMKYVSLFSFVILFKTNVYEIVENRATQ</sequence>
<evidence type="ECO:0000256" key="3">
    <source>
        <dbReference type="ARBA" id="ARBA00022692"/>
    </source>
</evidence>
<dbReference type="OrthoDB" id="10267969at2759"/>
<dbReference type="GO" id="GO:0016020">
    <property type="term" value="C:membrane"/>
    <property type="evidence" value="ECO:0007669"/>
    <property type="project" value="UniProtKB-SubCell"/>
</dbReference>
<organism evidence="7 8">
    <name type="scientific">Dinoponera quadriceps</name>
    <name type="common">South American ant</name>
    <dbReference type="NCBI Taxonomy" id="609295"/>
    <lineage>
        <taxon>Eukaryota</taxon>
        <taxon>Metazoa</taxon>
        <taxon>Ecdysozoa</taxon>
        <taxon>Arthropoda</taxon>
        <taxon>Hexapoda</taxon>
        <taxon>Insecta</taxon>
        <taxon>Pterygota</taxon>
        <taxon>Neoptera</taxon>
        <taxon>Endopterygota</taxon>
        <taxon>Hymenoptera</taxon>
        <taxon>Apocrita</taxon>
        <taxon>Aculeata</taxon>
        <taxon>Formicoidea</taxon>
        <taxon>Formicidae</taxon>
        <taxon>Ponerinae</taxon>
        <taxon>Ponerini</taxon>
        <taxon>Dinoponera</taxon>
    </lineage>
</organism>
<evidence type="ECO:0000313" key="8">
    <source>
        <dbReference type="RefSeq" id="XP_014472984.1"/>
    </source>
</evidence>
<comment type="similarity">
    <text evidence="2 6">Belongs to the peroxisomal membrane protein PXMP2/4 family.</text>
</comment>
<evidence type="ECO:0000256" key="6">
    <source>
        <dbReference type="RuleBase" id="RU363053"/>
    </source>
</evidence>
<evidence type="ECO:0000256" key="5">
    <source>
        <dbReference type="ARBA" id="ARBA00023136"/>
    </source>
</evidence>
<feature type="transmembrane region" description="Helical" evidence="6">
    <location>
        <begin position="225"/>
        <end position="246"/>
    </location>
</feature>
<reference evidence="8" key="1">
    <citation type="submission" date="2025-08" db="UniProtKB">
        <authorList>
            <consortium name="RefSeq"/>
        </authorList>
    </citation>
    <scope>IDENTIFICATION</scope>
</reference>
<evidence type="ECO:0000256" key="4">
    <source>
        <dbReference type="ARBA" id="ARBA00022989"/>
    </source>
</evidence>
<comment type="subcellular location">
    <subcellularLocation>
        <location evidence="1">Membrane</location>
        <topology evidence="1">Multi-pass membrane protein</topology>
    </subcellularLocation>
</comment>
<gene>
    <name evidence="8" type="primary">LOC106743546</name>
</gene>
<keyword evidence="4 6" id="KW-1133">Transmembrane helix</keyword>
<dbReference type="InterPro" id="IPR007248">
    <property type="entry name" value="Mpv17_PMP22"/>
</dbReference>
<dbReference type="GO" id="GO:0005739">
    <property type="term" value="C:mitochondrion"/>
    <property type="evidence" value="ECO:0007669"/>
    <property type="project" value="TreeGrafter"/>
</dbReference>
<keyword evidence="5 6" id="KW-0472">Membrane</keyword>
<dbReference type="Pfam" id="PF04117">
    <property type="entry name" value="Mpv17_PMP22"/>
    <property type="match status" value="1"/>
</dbReference>
<protein>
    <submittedName>
        <fullName evidence="8">Mpv17-like protein 2 isoform X1</fullName>
    </submittedName>
</protein>
<name>A0A6P3X518_DINQU</name>
<evidence type="ECO:0000313" key="7">
    <source>
        <dbReference type="Proteomes" id="UP000515204"/>
    </source>
</evidence>
<keyword evidence="3 6" id="KW-0812">Transmembrane</keyword>
<dbReference type="AlphaFoldDB" id="A0A6P3X518"/>
<dbReference type="PANTHER" id="PTHR11266">
    <property type="entry name" value="PEROXISOMAL MEMBRANE PROTEIN 2, PXMP2 MPV17"/>
    <property type="match status" value="1"/>
</dbReference>
<dbReference type="RefSeq" id="XP_014472984.1">
    <property type="nucleotide sequence ID" value="XM_014617498.1"/>
</dbReference>
<dbReference type="GO" id="GO:0061668">
    <property type="term" value="P:mitochondrial ribosome assembly"/>
    <property type="evidence" value="ECO:0007669"/>
    <property type="project" value="TreeGrafter"/>
</dbReference>